<organism evidence="8 9">
    <name type="scientific">Aspergillus tanneri</name>
    <dbReference type="NCBI Taxonomy" id="1220188"/>
    <lineage>
        <taxon>Eukaryota</taxon>
        <taxon>Fungi</taxon>
        <taxon>Dikarya</taxon>
        <taxon>Ascomycota</taxon>
        <taxon>Pezizomycotina</taxon>
        <taxon>Eurotiomycetes</taxon>
        <taxon>Eurotiomycetidae</taxon>
        <taxon>Eurotiales</taxon>
        <taxon>Aspergillaceae</taxon>
        <taxon>Aspergillus</taxon>
        <taxon>Aspergillus subgen. Circumdati</taxon>
    </lineage>
</organism>
<evidence type="ECO:0000256" key="5">
    <source>
        <dbReference type="ARBA" id="ARBA00023163"/>
    </source>
</evidence>
<dbReference type="GO" id="GO:0008270">
    <property type="term" value="F:zinc ion binding"/>
    <property type="evidence" value="ECO:0007669"/>
    <property type="project" value="InterPro"/>
</dbReference>
<dbReference type="Proteomes" id="UP000324241">
    <property type="component" value="Unassembled WGS sequence"/>
</dbReference>
<dbReference type="AlphaFoldDB" id="A0A5M9MCJ5"/>
<accession>A0A5M9MCJ5</accession>
<dbReference type="OrthoDB" id="2593732at2759"/>
<dbReference type="InterPro" id="IPR001138">
    <property type="entry name" value="Zn2Cys6_DnaBD"/>
</dbReference>
<dbReference type="Pfam" id="PF00172">
    <property type="entry name" value="Zn_clus"/>
    <property type="match status" value="1"/>
</dbReference>
<evidence type="ECO:0000256" key="4">
    <source>
        <dbReference type="ARBA" id="ARBA00023125"/>
    </source>
</evidence>
<keyword evidence="1" id="KW-0479">Metal-binding</keyword>
<dbReference type="VEuPathDB" id="FungiDB:EYZ11_011041"/>
<dbReference type="CDD" id="cd00067">
    <property type="entry name" value="GAL4"/>
    <property type="match status" value="1"/>
</dbReference>
<dbReference type="SMART" id="SM00066">
    <property type="entry name" value="GAL4"/>
    <property type="match status" value="1"/>
</dbReference>
<evidence type="ECO:0000256" key="2">
    <source>
        <dbReference type="ARBA" id="ARBA00022833"/>
    </source>
</evidence>
<dbReference type="GO" id="GO:0000981">
    <property type="term" value="F:DNA-binding transcription factor activity, RNA polymerase II-specific"/>
    <property type="evidence" value="ECO:0007669"/>
    <property type="project" value="InterPro"/>
</dbReference>
<dbReference type="PANTHER" id="PTHR36206">
    <property type="entry name" value="ASPERCRYPTIN BIOSYNTHESIS CLUSTER-SPECIFIC TRANSCRIPTION REGULATOR ATNN-RELATED"/>
    <property type="match status" value="1"/>
</dbReference>
<feature type="domain" description="Zn(2)-C6 fungal-type" evidence="7">
    <location>
        <begin position="16"/>
        <end position="46"/>
    </location>
</feature>
<evidence type="ECO:0000313" key="8">
    <source>
        <dbReference type="EMBL" id="KAA8644658.1"/>
    </source>
</evidence>
<keyword evidence="4" id="KW-0238">DNA-binding</keyword>
<dbReference type="GeneID" id="54331566"/>
<dbReference type="InterPro" id="IPR036864">
    <property type="entry name" value="Zn2-C6_fun-type_DNA-bd_sf"/>
</dbReference>
<proteinExistence type="predicted"/>
<reference evidence="8 9" key="1">
    <citation type="submission" date="2019-08" db="EMBL/GenBank/DDBJ databases">
        <title>The genome sequence of a newly discovered highly antifungal drug resistant Aspergillus species, Aspergillus tanneri NIH 1004.</title>
        <authorList>
            <person name="Mounaud S."/>
            <person name="Singh I."/>
            <person name="Joardar V."/>
            <person name="Pakala S."/>
            <person name="Pakala S."/>
            <person name="Venepally P."/>
            <person name="Chung J.K."/>
            <person name="Losada L."/>
            <person name="Nierman W.C."/>
        </authorList>
    </citation>
    <scope>NUCLEOTIDE SEQUENCE [LARGE SCALE GENOMIC DNA]</scope>
    <source>
        <strain evidence="8 9">NIH1004</strain>
    </source>
</reference>
<keyword evidence="6" id="KW-0539">Nucleus</keyword>
<dbReference type="SUPFAM" id="SSF57701">
    <property type="entry name" value="Zn2/Cys6 DNA-binding domain"/>
    <property type="match status" value="1"/>
</dbReference>
<evidence type="ECO:0000256" key="6">
    <source>
        <dbReference type="ARBA" id="ARBA00023242"/>
    </source>
</evidence>
<evidence type="ECO:0000313" key="9">
    <source>
        <dbReference type="Proteomes" id="UP000324241"/>
    </source>
</evidence>
<dbReference type="Gene3D" id="4.10.240.10">
    <property type="entry name" value="Zn(2)-C6 fungal-type DNA-binding domain"/>
    <property type="match status" value="1"/>
</dbReference>
<dbReference type="RefSeq" id="XP_033424019.1">
    <property type="nucleotide sequence ID" value="XM_033573467.1"/>
</dbReference>
<dbReference type="InterPro" id="IPR052360">
    <property type="entry name" value="Transcr_Regulatory_Proteins"/>
</dbReference>
<evidence type="ECO:0000259" key="7">
    <source>
        <dbReference type="PROSITE" id="PS50048"/>
    </source>
</evidence>
<sequence length="157" mass="17766">MLSRVQRSGGSRSRTGCRTCRARHVKCDETPGACKKCTSTGRRCDYDLQRLPHKRKPVQPNQLALPELTDGFQWSITSDEGRCFSHFQFHTLPNLLELSNFVLWQNLVLQISYTEPAVYHAAVSLSAAHQNAEIYGIPLPGQDINTAWYRFAVQQSS</sequence>
<dbReference type="PROSITE" id="PS50048">
    <property type="entry name" value="ZN2_CY6_FUNGAL_2"/>
    <property type="match status" value="1"/>
</dbReference>
<dbReference type="EMBL" id="QUQM01000006">
    <property type="protein sequence ID" value="KAA8644658.1"/>
    <property type="molecule type" value="Genomic_DNA"/>
</dbReference>
<name>A0A5M9MCJ5_9EURO</name>
<evidence type="ECO:0000256" key="3">
    <source>
        <dbReference type="ARBA" id="ARBA00023015"/>
    </source>
</evidence>
<evidence type="ECO:0000256" key="1">
    <source>
        <dbReference type="ARBA" id="ARBA00022723"/>
    </source>
</evidence>
<protein>
    <recommendedName>
        <fullName evidence="7">Zn(2)-C6 fungal-type domain-containing protein</fullName>
    </recommendedName>
</protein>
<dbReference type="PANTHER" id="PTHR36206:SF16">
    <property type="entry name" value="TRANSCRIPTION FACTOR DOMAIN-CONTAINING PROTEIN-RELATED"/>
    <property type="match status" value="1"/>
</dbReference>
<dbReference type="PROSITE" id="PS00463">
    <property type="entry name" value="ZN2_CY6_FUNGAL_1"/>
    <property type="match status" value="1"/>
</dbReference>
<keyword evidence="2" id="KW-0862">Zinc</keyword>
<comment type="caution">
    <text evidence="8">The sequence shown here is derived from an EMBL/GenBank/DDBJ whole genome shotgun (WGS) entry which is preliminary data.</text>
</comment>
<dbReference type="GO" id="GO:0009893">
    <property type="term" value="P:positive regulation of metabolic process"/>
    <property type="evidence" value="ECO:0007669"/>
    <property type="project" value="UniProtKB-ARBA"/>
</dbReference>
<keyword evidence="5" id="KW-0804">Transcription</keyword>
<gene>
    <name evidence="8" type="ORF">ATNIH1004_008864</name>
</gene>
<keyword evidence="3" id="KW-0805">Transcription regulation</keyword>
<dbReference type="GO" id="GO:0003677">
    <property type="term" value="F:DNA binding"/>
    <property type="evidence" value="ECO:0007669"/>
    <property type="project" value="UniProtKB-KW"/>
</dbReference>